<organism evidence="2 3">
    <name type="scientific">Rubroshorea leprosula</name>
    <dbReference type="NCBI Taxonomy" id="152421"/>
    <lineage>
        <taxon>Eukaryota</taxon>
        <taxon>Viridiplantae</taxon>
        <taxon>Streptophyta</taxon>
        <taxon>Embryophyta</taxon>
        <taxon>Tracheophyta</taxon>
        <taxon>Spermatophyta</taxon>
        <taxon>Magnoliopsida</taxon>
        <taxon>eudicotyledons</taxon>
        <taxon>Gunneridae</taxon>
        <taxon>Pentapetalae</taxon>
        <taxon>rosids</taxon>
        <taxon>malvids</taxon>
        <taxon>Malvales</taxon>
        <taxon>Dipterocarpaceae</taxon>
        <taxon>Rubroshorea</taxon>
    </lineage>
</organism>
<evidence type="ECO:0000313" key="2">
    <source>
        <dbReference type="EMBL" id="GKV39909.1"/>
    </source>
</evidence>
<protein>
    <submittedName>
        <fullName evidence="2">Uncharacterized protein</fullName>
    </submittedName>
</protein>
<feature type="compositionally biased region" description="Basic and acidic residues" evidence="1">
    <location>
        <begin position="63"/>
        <end position="108"/>
    </location>
</feature>
<dbReference type="SUPFAM" id="SSF55008">
    <property type="entry name" value="HMA, heavy metal-associated domain"/>
    <property type="match status" value="1"/>
</dbReference>
<dbReference type="PANTHER" id="PTHR47005:SF5">
    <property type="entry name" value="HEAVY METAL TRANSPORT_DETOXIFICATION SUPERFAMILY PROTEIN"/>
    <property type="match status" value="1"/>
</dbReference>
<dbReference type="EMBL" id="BPVZ01000137">
    <property type="protein sequence ID" value="GKV39909.1"/>
    <property type="molecule type" value="Genomic_DNA"/>
</dbReference>
<accession>A0AAV5LSS7</accession>
<gene>
    <name evidence="2" type="ORF">SLEP1_g47609</name>
</gene>
<reference evidence="2 3" key="1">
    <citation type="journal article" date="2021" name="Commun. Biol.">
        <title>The genome of Shorea leprosula (Dipterocarpaceae) highlights the ecological relevance of drought in aseasonal tropical rainforests.</title>
        <authorList>
            <person name="Ng K.K.S."/>
            <person name="Kobayashi M.J."/>
            <person name="Fawcett J.A."/>
            <person name="Hatakeyama M."/>
            <person name="Paape T."/>
            <person name="Ng C.H."/>
            <person name="Ang C.C."/>
            <person name="Tnah L.H."/>
            <person name="Lee C.T."/>
            <person name="Nishiyama T."/>
            <person name="Sese J."/>
            <person name="O'Brien M.J."/>
            <person name="Copetti D."/>
            <person name="Mohd Noor M.I."/>
            <person name="Ong R.C."/>
            <person name="Putra M."/>
            <person name="Sireger I.Z."/>
            <person name="Indrioko S."/>
            <person name="Kosugi Y."/>
            <person name="Izuno A."/>
            <person name="Isagi Y."/>
            <person name="Lee S.L."/>
            <person name="Shimizu K.K."/>
        </authorList>
    </citation>
    <scope>NUCLEOTIDE SEQUENCE [LARGE SCALE GENOMIC DNA]</scope>
    <source>
        <strain evidence="2">214</strain>
    </source>
</reference>
<dbReference type="Proteomes" id="UP001054252">
    <property type="component" value="Unassembled WGS sequence"/>
</dbReference>
<dbReference type="GO" id="GO:0046872">
    <property type="term" value="F:metal ion binding"/>
    <property type="evidence" value="ECO:0007669"/>
    <property type="project" value="InterPro"/>
</dbReference>
<feature type="region of interest" description="Disordered" evidence="1">
    <location>
        <begin position="62"/>
        <end position="115"/>
    </location>
</feature>
<dbReference type="InterPro" id="IPR036163">
    <property type="entry name" value="HMA_dom_sf"/>
</dbReference>
<proteinExistence type="predicted"/>
<comment type="caution">
    <text evidence="2">The sequence shown here is derived from an EMBL/GenBank/DDBJ whole genome shotgun (WGS) entry which is preliminary data.</text>
</comment>
<dbReference type="Gene3D" id="3.30.70.100">
    <property type="match status" value="1"/>
</dbReference>
<dbReference type="AlphaFoldDB" id="A0AAV5LSS7"/>
<name>A0AAV5LSS7_9ROSI</name>
<sequence length="165" mass="18903">MEIDVDLQCSKCYKKVKKLLCKFPEIRDQEYDEKANKVKIKVVCCSPEKIRDKLRCKGGRSIKSIEIKKPPEKKEEEQKTPPEKKEKKQEKPPEGSQKNPKEKEKPPAEGKPSLPTLQVTLPPGFCWGPYGYCGRPVCDCLGWGCYRCGCVNYCTEENQILCTIM</sequence>
<evidence type="ECO:0000256" key="1">
    <source>
        <dbReference type="SAM" id="MobiDB-lite"/>
    </source>
</evidence>
<evidence type="ECO:0000313" key="3">
    <source>
        <dbReference type="Proteomes" id="UP001054252"/>
    </source>
</evidence>
<keyword evidence="3" id="KW-1185">Reference proteome</keyword>
<dbReference type="PANTHER" id="PTHR47005">
    <property type="entry name" value="HEAVY METAL TRANSPORT/DETOXIFICATION SUPERFAMILY PROTEIN"/>
    <property type="match status" value="1"/>
</dbReference>